<gene>
    <name evidence="1" type="ORF">IPP15_15955</name>
</gene>
<comment type="caution">
    <text evidence="1">The sequence shown here is derived from an EMBL/GenBank/DDBJ whole genome shotgun (WGS) entry which is preliminary data.</text>
</comment>
<proteinExistence type="predicted"/>
<reference evidence="1 2" key="1">
    <citation type="submission" date="2020-10" db="EMBL/GenBank/DDBJ databases">
        <title>Connecting structure to function with the recovery of over 1000 high-quality activated sludge metagenome-assembled genomes encoding full-length rRNA genes using long-read sequencing.</title>
        <authorList>
            <person name="Singleton C.M."/>
            <person name="Petriglieri F."/>
            <person name="Kristensen J.M."/>
            <person name="Kirkegaard R.H."/>
            <person name="Michaelsen T.Y."/>
            <person name="Andersen M.H."/>
            <person name="Karst S.M."/>
            <person name="Dueholm M.S."/>
            <person name="Nielsen P.H."/>
            <person name="Albertsen M."/>
        </authorList>
    </citation>
    <scope>NUCLEOTIDE SEQUENCE [LARGE SCALE GENOMIC DNA]</scope>
    <source>
        <strain evidence="1">Ribe_18-Q3-R11-54_MAXAC.273</strain>
    </source>
</reference>
<organism evidence="1 2">
    <name type="scientific">Candidatus Opimibacter skivensis</name>
    <dbReference type="NCBI Taxonomy" id="2982028"/>
    <lineage>
        <taxon>Bacteria</taxon>
        <taxon>Pseudomonadati</taxon>
        <taxon>Bacteroidota</taxon>
        <taxon>Saprospiria</taxon>
        <taxon>Saprospirales</taxon>
        <taxon>Saprospiraceae</taxon>
        <taxon>Candidatus Opimibacter</taxon>
    </lineage>
</organism>
<evidence type="ECO:0000313" key="2">
    <source>
        <dbReference type="Proteomes" id="UP000808337"/>
    </source>
</evidence>
<name>A0A9D7SX42_9BACT</name>
<evidence type="ECO:0000313" key="1">
    <source>
        <dbReference type="EMBL" id="MBK9983836.1"/>
    </source>
</evidence>
<sequence length="86" mass="10257">MYTFLVDRISYSTVTEHLAIDSFIIRPNYKEYDLLRLKNTRSIALRVHLFITMFMDLCVDDFIKYGDIVFREAIVQSRYGYFQGQA</sequence>
<dbReference type="Proteomes" id="UP000808337">
    <property type="component" value="Unassembled WGS sequence"/>
</dbReference>
<dbReference type="EMBL" id="JADKGY010000027">
    <property type="protein sequence ID" value="MBK9983836.1"/>
    <property type="molecule type" value="Genomic_DNA"/>
</dbReference>
<accession>A0A9D7SX42</accession>
<dbReference type="AlphaFoldDB" id="A0A9D7SX42"/>
<protein>
    <submittedName>
        <fullName evidence="1">Uncharacterized protein</fullName>
    </submittedName>
</protein>